<keyword evidence="1" id="KW-0812">Transmembrane</keyword>
<dbReference type="SUPFAM" id="SSF81324">
    <property type="entry name" value="Voltage-gated potassium channels"/>
    <property type="match status" value="1"/>
</dbReference>
<evidence type="ECO:0000256" key="1">
    <source>
        <dbReference type="SAM" id="Phobius"/>
    </source>
</evidence>
<dbReference type="Pfam" id="PF07885">
    <property type="entry name" value="Ion_trans_2"/>
    <property type="match status" value="1"/>
</dbReference>
<dbReference type="EMBL" id="JBHSGU010000029">
    <property type="protein sequence ID" value="MFC4701915.1"/>
    <property type="molecule type" value="Genomic_DNA"/>
</dbReference>
<dbReference type="RefSeq" id="WP_382410837.1">
    <property type="nucleotide sequence ID" value="NZ_JBHSGU010000029.1"/>
</dbReference>
<protein>
    <submittedName>
        <fullName evidence="3">Potassium channel family protein</fullName>
    </submittedName>
</protein>
<evidence type="ECO:0000313" key="4">
    <source>
        <dbReference type="Proteomes" id="UP001595897"/>
    </source>
</evidence>
<feature type="transmembrane region" description="Helical" evidence="1">
    <location>
        <begin position="77"/>
        <end position="98"/>
    </location>
</feature>
<dbReference type="PANTHER" id="PTHR43833">
    <property type="entry name" value="POTASSIUM CHANNEL PROTEIN 2-RELATED-RELATED"/>
    <property type="match status" value="1"/>
</dbReference>
<gene>
    <name evidence="3" type="ORF">ACFO4O_17350</name>
</gene>
<dbReference type="SUPFAM" id="SSF51735">
    <property type="entry name" value="NAD(P)-binding Rossmann-fold domains"/>
    <property type="match status" value="1"/>
</dbReference>
<keyword evidence="4" id="KW-1185">Reference proteome</keyword>
<keyword evidence="3" id="KW-0407">Ion channel</keyword>
<feature type="domain" description="Potassium channel" evidence="2">
    <location>
        <begin position="25"/>
        <end position="102"/>
    </location>
</feature>
<reference evidence="4" key="1">
    <citation type="journal article" date="2019" name="Int. J. Syst. Evol. Microbiol.">
        <title>The Global Catalogue of Microorganisms (GCM) 10K type strain sequencing project: providing services to taxonomists for standard genome sequencing and annotation.</title>
        <authorList>
            <consortium name="The Broad Institute Genomics Platform"/>
            <consortium name="The Broad Institute Genome Sequencing Center for Infectious Disease"/>
            <person name="Wu L."/>
            <person name="Ma J."/>
        </authorList>
    </citation>
    <scope>NUCLEOTIDE SEQUENCE [LARGE SCALE GENOMIC DNA]</scope>
    <source>
        <strain evidence="4">KACC 12507</strain>
    </source>
</reference>
<keyword evidence="3" id="KW-0406">Ion transport</keyword>
<feature type="transmembrane region" description="Helical" evidence="1">
    <location>
        <begin position="20"/>
        <end position="41"/>
    </location>
</feature>
<keyword evidence="1" id="KW-1133">Transmembrane helix</keyword>
<dbReference type="GO" id="GO:0034220">
    <property type="term" value="P:monoatomic ion transmembrane transport"/>
    <property type="evidence" value="ECO:0007669"/>
    <property type="project" value="UniProtKB-KW"/>
</dbReference>
<dbReference type="InterPro" id="IPR013099">
    <property type="entry name" value="K_chnl_dom"/>
</dbReference>
<comment type="caution">
    <text evidence="3">The sequence shown here is derived from an EMBL/GenBank/DDBJ whole genome shotgun (WGS) entry which is preliminary data.</text>
</comment>
<dbReference type="Gene3D" id="3.40.50.720">
    <property type="entry name" value="NAD(P)-binding Rossmann-like Domain"/>
    <property type="match status" value="1"/>
</dbReference>
<sequence length="355" mass="39778">MTTWIKAKRIMARYLSEMRWYVIVSFTLAYAVSSYLLLYAVGEYDLLATHNFAYWLVVTGSTVGYGDMSPTTEAGKWAVALYIIPVGLSIFALLLGRIANWVGNQWQKGAKGLNALNVENHVLLIGWNGKRTMQLLKLLLIEKASASNNPDIVLCVRADIENPMPSKIDFVKVHSFNNDDDMDRACIDKAATIIIDNPQDDMTMTTALYCSKRNQKAHKVAYFDDESLVPLLQKHCPEIECTPSVAVEMLAKSAFDPGSSLLHHDLLDVYEGQAQFSATIPEATQDLKVETVFLALKKRYNATFIGYVEHSDFHNIIVNPPLTDELHAGAKVFYIADKRINDIAWQSFADSSEEI</sequence>
<name>A0ABV9M1C1_9ALTE</name>
<dbReference type="Proteomes" id="UP001595897">
    <property type="component" value="Unassembled WGS sequence"/>
</dbReference>
<keyword evidence="3" id="KW-0813">Transport</keyword>
<dbReference type="Gene3D" id="1.10.287.70">
    <property type="match status" value="1"/>
</dbReference>
<dbReference type="InterPro" id="IPR050721">
    <property type="entry name" value="Trk_Ktr_HKT_K-transport"/>
</dbReference>
<dbReference type="InterPro" id="IPR036291">
    <property type="entry name" value="NAD(P)-bd_dom_sf"/>
</dbReference>
<accession>A0ABV9M1C1</accession>
<evidence type="ECO:0000313" key="3">
    <source>
        <dbReference type="EMBL" id="MFC4701915.1"/>
    </source>
</evidence>
<evidence type="ECO:0000259" key="2">
    <source>
        <dbReference type="Pfam" id="PF07885"/>
    </source>
</evidence>
<keyword evidence="1" id="KW-0472">Membrane</keyword>
<proteinExistence type="predicted"/>
<dbReference type="PANTHER" id="PTHR43833:SF9">
    <property type="entry name" value="POTASSIUM CHANNEL PROTEIN YUGO-RELATED"/>
    <property type="match status" value="1"/>
</dbReference>
<organism evidence="3 4">
    <name type="scientific">Glaciecola siphonariae</name>
    <dbReference type="NCBI Taxonomy" id="521012"/>
    <lineage>
        <taxon>Bacteria</taxon>
        <taxon>Pseudomonadati</taxon>
        <taxon>Pseudomonadota</taxon>
        <taxon>Gammaproteobacteria</taxon>
        <taxon>Alteromonadales</taxon>
        <taxon>Alteromonadaceae</taxon>
        <taxon>Glaciecola</taxon>
    </lineage>
</organism>